<proteinExistence type="predicted"/>
<dbReference type="KEGG" id="sawl:NGM29_17930"/>
<dbReference type="EMBL" id="CP100355">
    <property type="protein sequence ID" value="UTF53621.1"/>
    <property type="molecule type" value="Genomic_DNA"/>
</dbReference>
<dbReference type="InterPro" id="IPR048925">
    <property type="entry name" value="RdfA"/>
</dbReference>
<dbReference type="AlphaFoldDB" id="A0A9E7SW32"/>
<protein>
    <submittedName>
        <fullName evidence="2">Uncharacterized protein</fullName>
    </submittedName>
</protein>
<dbReference type="RefSeq" id="WP_254158146.1">
    <property type="nucleotide sequence ID" value="NZ_CP100355.1"/>
</dbReference>
<evidence type="ECO:0000313" key="3">
    <source>
        <dbReference type="Proteomes" id="UP001056855"/>
    </source>
</evidence>
<keyword evidence="3" id="KW-1185">Reference proteome</keyword>
<dbReference type="Proteomes" id="UP001056855">
    <property type="component" value="Chromosome"/>
</dbReference>
<feature type="region of interest" description="Disordered" evidence="1">
    <location>
        <begin position="112"/>
        <end position="131"/>
    </location>
</feature>
<reference evidence="2" key="1">
    <citation type="submission" date="2022-06" db="EMBL/GenBank/DDBJ databases">
        <title>Diverse halophilic archaea isolated from saline environments.</title>
        <authorList>
            <person name="Cui H.-L."/>
        </authorList>
    </citation>
    <scope>NUCLEOTIDE SEQUENCE</scope>
    <source>
        <strain evidence="2">WLHS1</strain>
    </source>
</reference>
<sequence>MPTKVARLLETYDLESLGLELEQRWLGKGYERESLRTLATRFNERLLGERMARAGLSPLDGEVENTYRLLTDDDVSAGMRTQAERELERAGIDVDALRREFVSHQAIHTYLTSDRELEGPSSQTSPGDRLERDAASIQRLSSRLTAVTEDTVKRYRETDLLESGSVSVLVDVNVLCEECGEQYDVATFLERGGCRCRE</sequence>
<evidence type="ECO:0000256" key="1">
    <source>
        <dbReference type="SAM" id="MobiDB-lite"/>
    </source>
</evidence>
<accession>A0A9E7SW32</accession>
<evidence type="ECO:0000313" key="2">
    <source>
        <dbReference type="EMBL" id="UTF53621.1"/>
    </source>
</evidence>
<dbReference type="GeneID" id="73291966"/>
<name>A0A9E7SW32_9EURY</name>
<gene>
    <name evidence="2" type="ORF">NGM29_17930</name>
</gene>
<dbReference type="Pfam" id="PF21811">
    <property type="entry name" value="RdfA"/>
    <property type="match status" value="1"/>
</dbReference>
<organism evidence="2 3">
    <name type="scientific">Natronosalvus rutilus</name>
    <dbReference type="NCBI Taxonomy" id="2953753"/>
    <lineage>
        <taxon>Archaea</taxon>
        <taxon>Methanobacteriati</taxon>
        <taxon>Methanobacteriota</taxon>
        <taxon>Stenosarchaea group</taxon>
        <taxon>Halobacteria</taxon>
        <taxon>Halobacteriales</taxon>
        <taxon>Natrialbaceae</taxon>
        <taxon>Natronosalvus</taxon>
    </lineage>
</organism>